<sequence length="270" mass="28421">MTERSHDSGPAFQLRFLAEGEETSGVGPAGGSGGASGAAAVAPAPAPAPGAAGAPPFSNDALGTPAGAAAPPFSDALDPVSAPVLGPDDDPLDDAIPFRLPPANGHSAHASLSSSQQIATLCQYPRGLKSCPDSRFSLGSLRRFIHLIRKNSPMATYLRFDSVRIEDPLPSKNSFESKFGRLNPLVRKIHQSQWTSVAFVEADLLTTEVERCEGLALVRYVRNNSMHPTATGSDGLDEFVRFNAGSEDEGVDWKACSIVPHAASQLVEEF</sequence>
<accession>A0A176WM48</accession>
<name>A0A176WM48_MARPO</name>
<gene>
    <name evidence="2" type="ORF">AXG93_4123s1270</name>
</gene>
<organism evidence="2 3">
    <name type="scientific">Marchantia polymorpha subsp. ruderalis</name>
    <dbReference type="NCBI Taxonomy" id="1480154"/>
    <lineage>
        <taxon>Eukaryota</taxon>
        <taxon>Viridiplantae</taxon>
        <taxon>Streptophyta</taxon>
        <taxon>Embryophyta</taxon>
        <taxon>Marchantiophyta</taxon>
        <taxon>Marchantiopsida</taxon>
        <taxon>Marchantiidae</taxon>
        <taxon>Marchantiales</taxon>
        <taxon>Marchantiaceae</taxon>
        <taxon>Marchantia</taxon>
    </lineage>
</organism>
<evidence type="ECO:0000256" key="1">
    <source>
        <dbReference type="SAM" id="MobiDB-lite"/>
    </source>
</evidence>
<dbReference type="Proteomes" id="UP000077202">
    <property type="component" value="Unassembled WGS sequence"/>
</dbReference>
<reference evidence="2" key="1">
    <citation type="submission" date="2016-03" db="EMBL/GenBank/DDBJ databases">
        <title>Mechanisms controlling the formation of the plant cell surface in tip-growing cells are functionally conserved among land plants.</title>
        <authorList>
            <person name="Honkanen S."/>
            <person name="Jones V.A."/>
            <person name="Morieri G."/>
            <person name="Champion C."/>
            <person name="Hetherington A.J."/>
            <person name="Kelly S."/>
            <person name="Saint-Marcoux D."/>
            <person name="Proust H."/>
            <person name="Prescott H."/>
            <person name="Dolan L."/>
        </authorList>
    </citation>
    <scope>NUCLEOTIDE SEQUENCE [LARGE SCALE GENOMIC DNA]</scope>
    <source>
        <tissue evidence="2">Whole gametophyte</tissue>
    </source>
</reference>
<dbReference type="AlphaFoldDB" id="A0A176WM48"/>
<keyword evidence="3" id="KW-1185">Reference proteome</keyword>
<evidence type="ECO:0000313" key="2">
    <source>
        <dbReference type="EMBL" id="OAE33352.1"/>
    </source>
</evidence>
<protein>
    <submittedName>
        <fullName evidence="2">Uncharacterized protein</fullName>
    </submittedName>
</protein>
<feature type="compositionally biased region" description="Gly residues" evidence="1">
    <location>
        <begin position="27"/>
        <end position="36"/>
    </location>
</feature>
<feature type="compositionally biased region" description="Low complexity" evidence="1">
    <location>
        <begin position="37"/>
        <end position="56"/>
    </location>
</feature>
<feature type="region of interest" description="Disordered" evidence="1">
    <location>
        <begin position="1"/>
        <end position="95"/>
    </location>
</feature>
<comment type="caution">
    <text evidence="2">The sequence shown here is derived from an EMBL/GenBank/DDBJ whole genome shotgun (WGS) entry which is preliminary data.</text>
</comment>
<evidence type="ECO:0000313" key="3">
    <source>
        <dbReference type="Proteomes" id="UP000077202"/>
    </source>
</evidence>
<proteinExistence type="predicted"/>
<dbReference type="EMBL" id="LVLJ01000663">
    <property type="protein sequence ID" value="OAE33352.1"/>
    <property type="molecule type" value="Genomic_DNA"/>
</dbReference>